<dbReference type="Pfam" id="PF13309">
    <property type="entry name" value="HTH_22"/>
    <property type="match status" value="1"/>
</dbReference>
<protein>
    <recommendedName>
        <fullName evidence="1">Transcriptional regulator DauR-like HTH domain-containing protein</fullName>
    </recommendedName>
</protein>
<organism evidence="2 3">
    <name type="scientific">Pseudonocardia adelaidensis</name>
    <dbReference type="NCBI Taxonomy" id="648754"/>
    <lineage>
        <taxon>Bacteria</taxon>
        <taxon>Bacillati</taxon>
        <taxon>Actinomycetota</taxon>
        <taxon>Actinomycetes</taxon>
        <taxon>Pseudonocardiales</taxon>
        <taxon>Pseudonocardiaceae</taxon>
        <taxon>Pseudonocardia</taxon>
    </lineage>
</organism>
<evidence type="ECO:0000259" key="1">
    <source>
        <dbReference type="Pfam" id="PF13309"/>
    </source>
</evidence>
<name>A0ABP9NIV4_9PSEU</name>
<proteinExistence type="predicted"/>
<feature type="domain" description="Transcriptional regulator DauR-like HTH" evidence="1">
    <location>
        <begin position="4"/>
        <end position="47"/>
    </location>
</feature>
<evidence type="ECO:0000313" key="3">
    <source>
        <dbReference type="Proteomes" id="UP001500804"/>
    </source>
</evidence>
<keyword evidence="3" id="KW-1185">Reference proteome</keyword>
<reference evidence="3" key="1">
    <citation type="journal article" date="2019" name="Int. J. Syst. Evol. Microbiol.">
        <title>The Global Catalogue of Microorganisms (GCM) 10K type strain sequencing project: providing services to taxonomists for standard genome sequencing and annotation.</title>
        <authorList>
            <consortium name="The Broad Institute Genomics Platform"/>
            <consortium name="The Broad Institute Genome Sequencing Center for Infectious Disease"/>
            <person name="Wu L."/>
            <person name="Ma J."/>
        </authorList>
    </citation>
    <scope>NUCLEOTIDE SEQUENCE [LARGE SCALE GENOMIC DNA]</scope>
    <source>
        <strain evidence="3">JCM 18302</strain>
    </source>
</reference>
<accession>A0ABP9NIV4</accession>
<gene>
    <name evidence="2" type="ORF">GCM10023320_11450</name>
</gene>
<dbReference type="EMBL" id="BAABJO010000004">
    <property type="protein sequence ID" value="GAA5114385.1"/>
    <property type="molecule type" value="Genomic_DNA"/>
</dbReference>
<dbReference type="Proteomes" id="UP001500804">
    <property type="component" value="Unassembled WGS sequence"/>
</dbReference>
<evidence type="ECO:0000313" key="2">
    <source>
        <dbReference type="EMBL" id="GAA5114385.1"/>
    </source>
</evidence>
<comment type="caution">
    <text evidence="2">The sequence shown here is derived from an EMBL/GenBank/DDBJ whole genome shotgun (WGS) entry which is preliminary data.</text>
</comment>
<dbReference type="InterPro" id="IPR039445">
    <property type="entry name" value="DauR-like_HTH"/>
</dbReference>
<sequence>MIVKVGVPVELMKNKHESTVVRELDEAGYFRIKDAVDHLATELDLTR</sequence>